<keyword evidence="4" id="KW-1185">Reference proteome</keyword>
<feature type="transmembrane region" description="Helical" evidence="1">
    <location>
        <begin position="106"/>
        <end position="127"/>
    </location>
</feature>
<feature type="transmembrane region" description="Helical" evidence="1">
    <location>
        <begin position="190"/>
        <end position="217"/>
    </location>
</feature>
<keyword evidence="1" id="KW-0472">Membrane</keyword>
<dbReference type="InterPro" id="IPR039447">
    <property type="entry name" value="UreH-like_TM_dom"/>
</dbReference>
<evidence type="ECO:0000256" key="1">
    <source>
        <dbReference type="SAM" id="Phobius"/>
    </source>
</evidence>
<sequence length="253" mass="24575">MDLVALCVHDLAALGPGGLAALGGALFLAGLAGGATHCAGMCGPFVLAQVAARADGAMAGGALRRLGGAALLPYHAGRLLGYALLGAAAGGAAGLLAAAAGWRPLLAAPLGLAAVLMLSQGAARLGFQVPLPRPRLPVRVSEGLVGRLRPLLLAPHGWRGPLLLGLSLSALPCGLLYGALVAAASAGSALAGALAMAAFALGTVPALVGVGLLGRFFGRRWAAAPGFRLAGAALFLLNGGVLGAMALRMLAAA</sequence>
<protein>
    <submittedName>
        <fullName evidence="3">Sulfite exporter TauE/SafE family protein</fullName>
    </submittedName>
</protein>
<feature type="transmembrane region" description="Helical" evidence="1">
    <location>
        <begin position="79"/>
        <end position="100"/>
    </location>
</feature>
<gene>
    <name evidence="3" type="ORF">GCM10009416_37960</name>
</gene>
<organism evidence="3 4">
    <name type="scientific">Craurococcus roseus</name>
    <dbReference type="NCBI Taxonomy" id="77585"/>
    <lineage>
        <taxon>Bacteria</taxon>
        <taxon>Pseudomonadati</taxon>
        <taxon>Pseudomonadota</taxon>
        <taxon>Alphaproteobacteria</taxon>
        <taxon>Acetobacterales</taxon>
        <taxon>Acetobacteraceae</taxon>
        <taxon>Craurococcus</taxon>
    </lineage>
</organism>
<evidence type="ECO:0000259" key="2">
    <source>
        <dbReference type="Pfam" id="PF13386"/>
    </source>
</evidence>
<feature type="transmembrane region" description="Helical" evidence="1">
    <location>
        <begin position="162"/>
        <end position="184"/>
    </location>
</feature>
<keyword evidence="1" id="KW-1133">Transmembrane helix</keyword>
<dbReference type="RefSeq" id="WP_343896965.1">
    <property type="nucleotide sequence ID" value="NZ_BAAAFZ010000060.1"/>
</dbReference>
<evidence type="ECO:0000313" key="4">
    <source>
        <dbReference type="Proteomes" id="UP001501588"/>
    </source>
</evidence>
<accession>A0ABP3QRG4</accession>
<dbReference type="Proteomes" id="UP001501588">
    <property type="component" value="Unassembled WGS sequence"/>
</dbReference>
<dbReference type="EMBL" id="BAAAFZ010000060">
    <property type="protein sequence ID" value="GAA0595998.1"/>
    <property type="molecule type" value="Genomic_DNA"/>
</dbReference>
<comment type="caution">
    <text evidence="3">The sequence shown here is derived from an EMBL/GenBank/DDBJ whole genome shotgun (WGS) entry which is preliminary data.</text>
</comment>
<feature type="transmembrane region" description="Helical" evidence="1">
    <location>
        <begin position="229"/>
        <end position="251"/>
    </location>
</feature>
<name>A0ABP3QRG4_9PROT</name>
<proteinExistence type="predicted"/>
<reference evidence="4" key="1">
    <citation type="journal article" date="2019" name="Int. J. Syst. Evol. Microbiol.">
        <title>The Global Catalogue of Microorganisms (GCM) 10K type strain sequencing project: providing services to taxonomists for standard genome sequencing and annotation.</title>
        <authorList>
            <consortium name="The Broad Institute Genomics Platform"/>
            <consortium name="The Broad Institute Genome Sequencing Center for Infectious Disease"/>
            <person name="Wu L."/>
            <person name="Ma J."/>
        </authorList>
    </citation>
    <scope>NUCLEOTIDE SEQUENCE [LARGE SCALE GENOMIC DNA]</scope>
    <source>
        <strain evidence="4">JCM 9933</strain>
    </source>
</reference>
<feature type="domain" description="Urease accessory protein UreH-like transmembrane" evidence="2">
    <location>
        <begin position="26"/>
        <end position="237"/>
    </location>
</feature>
<dbReference type="PANTHER" id="PTHR42208:SF1">
    <property type="entry name" value="HEAVY METAL TRANSPORTER"/>
    <property type="match status" value="1"/>
</dbReference>
<evidence type="ECO:0000313" key="3">
    <source>
        <dbReference type="EMBL" id="GAA0595998.1"/>
    </source>
</evidence>
<dbReference type="Pfam" id="PF13386">
    <property type="entry name" value="DsbD_2"/>
    <property type="match status" value="1"/>
</dbReference>
<dbReference type="PANTHER" id="PTHR42208">
    <property type="entry name" value="HEAVY METAL TRANSPORTER-RELATED"/>
    <property type="match status" value="1"/>
</dbReference>
<keyword evidence="1" id="KW-0812">Transmembrane</keyword>